<sequence length="72" mass="8154">MLFGRRKVVDKVTQNDDGTTTVEMHDPTKVEMTTDGKVGVNLFDKEVVKGKTVGTEKEVTIDLKSLFRRKKK</sequence>
<dbReference type="HOGENOM" id="CLU_2713648_0_0_11"/>
<dbReference type="OrthoDB" id="9870960at2"/>
<keyword evidence="2" id="KW-1185">Reference proteome</keyword>
<dbReference type="RefSeq" id="WP_012808136.1">
    <property type="nucleotide sequence ID" value="NC_013203.1"/>
</dbReference>
<dbReference type="Proteomes" id="UP000000960">
    <property type="component" value="Chromosome"/>
</dbReference>
<gene>
    <name evidence="1" type="ordered locus">Apar_0037</name>
</gene>
<reference evidence="1 2" key="1">
    <citation type="journal article" date="2009" name="Stand. Genomic Sci.">
        <title>Complete genome sequence of Atopobium parvulum type strain (IPP 1246).</title>
        <authorList>
            <person name="Copeland A."/>
            <person name="Sikorski J."/>
            <person name="Lapidus A."/>
            <person name="Nolan M."/>
            <person name="Del Rio T.G."/>
            <person name="Lucas S."/>
            <person name="Chen F."/>
            <person name="Tice H."/>
            <person name="Pitluck S."/>
            <person name="Cheng J.F."/>
            <person name="Pukall R."/>
            <person name="Chertkov O."/>
            <person name="Brettin T."/>
            <person name="Han C."/>
            <person name="Detter J.C."/>
            <person name="Kuske C."/>
            <person name="Bruce D."/>
            <person name="Goodwin L."/>
            <person name="Ivanova N."/>
            <person name="Mavromatis K."/>
            <person name="Mikhailova N."/>
            <person name="Chen A."/>
            <person name="Palaniappan K."/>
            <person name="Chain P."/>
            <person name="Rohde M."/>
            <person name="Goker M."/>
            <person name="Bristow J."/>
            <person name="Eisen J.A."/>
            <person name="Markowitz V."/>
            <person name="Hugenholtz P."/>
            <person name="Kyrpides N.C."/>
            <person name="Klenk H.P."/>
            <person name="Detter J.C."/>
        </authorList>
    </citation>
    <scope>NUCLEOTIDE SEQUENCE [LARGE SCALE GENOMIC DNA]</scope>
    <source>
        <strain evidence="2">ATCC 33793 / DSM 20469 / CCUG 32760 / JCM 10300 / KCTC 3663 / VPI 0546 / 1246</strain>
    </source>
</reference>
<evidence type="ECO:0000313" key="2">
    <source>
        <dbReference type="Proteomes" id="UP000000960"/>
    </source>
</evidence>
<evidence type="ECO:0000313" key="1">
    <source>
        <dbReference type="EMBL" id="ACV50476.1"/>
    </source>
</evidence>
<dbReference type="GeneID" id="84805582"/>
<dbReference type="KEGG" id="apv:Apar_0037"/>
<name>C8W8N8_LANP1</name>
<dbReference type="EMBL" id="CP001721">
    <property type="protein sequence ID" value="ACV50476.1"/>
    <property type="molecule type" value="Genomic_DNA"/>
</dbReference>
<protein>
    <submittedName>
        <fullName evidence="1">Uncharacterized protein</fullName>
    </submittedName>
</protein>
<proteinExistence type="predicted"/>
<accession>C8W8N8</accession>
<dbReference type="AlphaFoldDB" id="C8W8N8"/>
<organism evidence="1 2">
    <name type="scientific">Lancefieldella parvula (strain ATCC 33793 / DSM 20469 / CCUG 32760 / JCM 10300 / KCTC 3663 / VPI 0546 / 1246)</name>
    <name type="common">Atopobium parvulum</name>
    <dbReference type="NCBI Taxonomy" id="521095"/>
    <lineage>
        <taxon>Bacteria</taxon>
        <taxon>Bacillati</taxon>
        <taxon>Actinomycetota</taxon>
        <taxon>Coriobacteriia</taxon>
        <taxon>Coriobacteriales</taxon>
        <taxon>Atopobiaceae</taxon>
        <taxon>Lancefieldella</taxon>
    </lineage>
</organism>